<dbReference type="STRING" id="35722.A0A0B7N133"/>
<dbReference type="Gene3D" id="1.20.1280.50">
    <property type="match status" value="1"/>
</dbReference>
<dbReference type="SUPFAM" id="SSF52047">
    <property type="entry name" value="RNI-like"/>
    <property type="match status" value="1"/>
</dbReference>
<reference evidence="2 3" key="1">
    <citation type="submission" date="2014-09" db="EMBL/GenBank/DDBJ databases">
        <authorList>
            <person name="Ellenberger Sabrina"/>
        </authorList>
    </citation>
    <scope>NUCLEOTIDE SEQUENCE [LARGE SCALE GENOMIC DNA]</scope>
    <source>
        <strain evidence="2 3">CBS 412.66</strain>
    </source>
</reference>
<evidence type="ECO:0000259" key="1">
    <source>
        <dbReference type="Pfam" id="PF12937"/>
    </source>
</evidence>
<dbReference type="OrthoDB" id="550575at2759"/>
<feature type="domain" description="F-box" evidence="1">
    <location>
        <begin position="2"/>
        <end position="44"/>
    </location>
</feature>
<accession>A0A0B7N133</accession>
<dbReference type="InterPro" id="IPR006553">
    <property type="entry name" value="Leu-rich_rpt_Cys-con_subtyp"/>
</dbReference>
<evidence type="ECO:0000313" key="2">
    <source>
        <dbReference type="EMBL" id="CEP09083.1"/>
    </source>
</evidence>
<evidence type="ECO:0000313" key="3">
    <source>
        <dbReference type="Proteomes" id="UP000054107"/>
    </source>
</evidence>
<dbReference type="InterPro" id="IPR036047">
    <property type="entry name" value="F-box-like_dom_sf"/>
</dbReference>
<dbReference type="InterPro" id="IPR032675">
    <property type="entry name" value="LRR_dom_sf"/>
</dbReference>
<dbReference type="EMBL" id="LN721083">
    <property type="protein sequence ID" value="CEP09083.1"/>
    <property type="molecule type" value="Genomic_DNA"/>
</dbReference>
<dbReference type="SMART" id="SM00367">
    <property type="entry name" value="LRR_CC"/>
    <property type="match status" value="3"/>
</dbReference>
<protein>
    <recommendedName>
        <fullName evidence="1">F-box domain-containing protein</fullName>
    </recommendedName>
</protein>
<gene>
    <name evidence="2" type="primary">PARPA_02537.1 scaffold 4843</name>
</gene>
<dbReference type="Proteomes" id="UP000054107">
    <property type="component" value="Unassembled WGS sequence"/>
</dbReference>
<organism evidence="2 3">
    <name type="scientific">Parasitella parasitica</name>
    <dbReference type="NCBI Taxonomy" id="35722"/>
    <lineage>
        <taxon>Eukaryota</taxon>
        <taxon>Fungi</taxon>
        <taxon>Fungi incertae sedis</taxon>
        <taxon>Mucoromycota</taxon>
        <taxon>Mucoromycotina</taxon>
        <taxon>Mucoromycetes</taxon>
        <taxon>Mucorales</taxon>
        <taxon>Mucorineae</taxon>
        <taxon>Mucoraceae</taxon>
        <taxon>Parasitella</taxon>
    </lineage>
</organism>
<dbReference type="InterPro" id="IPR001810">
    <property type="entry name" value="F-box_dom"/>
</dbReference>
<dbReference type="SUPFAM" id="SSF81383">
    <property type="entry name" value="F-box domain"/>
    <property type="match status" value="1"/>
</dbReference>
<sequence length="276" mass="31049">MIEKLPVEISTTVLDLLSTADLCEAACVDHCWNLLASSVLYRYPALNSVHQLYSFTQISEKEQSCVQNLDFSRIYQHVADKLLVSWRRLSNLKCVNLAKCTYLTPAAILPLIQSNICHLHTLVLANCTISNAVLHWIGQATRQNLKFLDLSNTMIKPCASIDAANHLDSMLDSTTVTKADLRHLDLSFCTWVDGRTVENIAHCLPKLECVILQWCNQIKLKSINILVQNQNSLGTIDIRHTETIESIEQASEIMENAASLKRIMFTYKTTSTEIVS</sequence>
<dbReference type="Pfam" id="PF12937">
    <property type="entry name" value="F-box-like"/>
    <property type="match status" value="1"/>
</dbReference>
<proteinExistence type="predicted"/>
<dbReference type="Gene3D" id="3.80.10.10">
    <property type="entry name" value="Ribonuclease Inhibitor"/>
    <property type="match status" value="2"/>
</dbReference>
<name>A0A0B7N133_9FUNG</name>
<dbReference type="AlphaFoldDB" id="A0A0B7N133"/>
<keyword evidence="3" id="KW-1185">Reference proteome</keyword>